<dbReference type="InterPro" id="IPR056536">
    <property type="entry name" value="TPR_NUP160_C"/>
</dbReference>
<comment type="subcellular location">
    <subcellularLocation>
        <location evidence="1">Nucleus</location>
    </subcellularLocation>
</comment>
<dbReference type="GO" id="GO:0005643">
    <property type="term" value="C:nuclear pore"/>
    <property type="evidence" value="ECO:0007669"/>
    <property type="project" value="TreeGrafter"/>
</dbReference>
<evidence type="ECO:0000313" key="8">
    <source>
        <dbReference type="WBParaSite" id="TMUE_0000000264.1"/>
    </source>
</evidence>
<reference evidence="7" key="1">
    <citation type="submission" date="2013-11" db="EMBL/GenBank/DDBJ databases">
        <authorList>
            <person name="Aslett M."/>
        </authorList>
    </citation>
    <scope>NUCLEOTIDE SEQUENCE [LARGE SCALE GENOMIC DNA]</scope>
    <source>
        <strain evidence="7">Edinburgh</strain>
    </source>
</reference>
<organism evidence="7 9">
    <name type="scientific">Trichuris muris</name>
    <name type="common">Mouse whipworm</name>
    <dbReference type="NCBI Taxonomy" id="70415"/>
    <lineage>
        <taxon>Eukaryota</taxon>
        <taxon>Metazoa</taxon>
        <taxon>Ecdysozoa</taxon>
        <taxon>Nematoda</taxon>
        <taxon>Enoplea</taxon>
        <taxon>Dorylaimia</taxon>
        <taxon>Trichinellida</taxon>
        <taxon>Trichuridae</taxon>
        <taxon>Trichuris</taxon>
    </lineage>
</organism>
<protein>
    <submittedName>
        <fullName evidence="8 9">Nuclear pore complex protein Nup160 homolog</fullName>
    </submittedName>
</protein>
<dbReference type="WBParaSite" id="TMUE_0000000264.1">
    <property type="protein sequence ID" value="TMUE_0000000264.1"/>
    <property type="gene ID" value="WBGene00296205"/>
</dbReference>
<evidence type="ECO:0000256" key="1">
    <source>
        <dbReference type="ARBA" id="ARBA00004123"/>
    </source>
</evidence>
<dbReference type="Pfam" id="PF11715">
    <property type="entry name" value="Beta-prop_Nup120_160"/>
    <property type="match status" value="1"/>
</dbReference>
<evidence type="ECO:0000256" key="2">
    <source>
        <dbReference type="ARBA" id="ARBA00022448"/>
    </source>
</evidence>
<evidence type="ECO:0000313" key="7">
    <source>
        <dbReference type="Proteomes" id="UP000046395"/>
    </source>
</evidence>
<evidence type="ECO:0000256" key="3">
    <source>
        <dbReference type="ARBA" id="ARBA00023242"/>
    </source>
</evidence>
<reference evidence="8 9" key="3">
    <citation type="submission" date="2019-12" db="UniProtKB">
        <authorList>
            <consortium name="WormBaseParasite"/>
        </authorList>
    </citation>
    <scope>IDENTIFICATION</scope>
</reference>
<dbReference type="WBParaSite" id="TMUE_2000006506.1">
    <property type="protein sequence ID" value="TMUE_2000006506.1"/>
    <property type="gene ID" value="WBGene00291886"/>
</dbReference>
<dbReference type="Pfam" id="PF23354">
    <property type="entry name" value="TPR_NUP160_120_M"/>
    <property type="match status" value="1"/>
</dbReference>
<dbReference type="PANTHER" id="PTHR21286:SF0">
    <property type="entry name" value="NUCLEAR PORE COMPLEX PROTEIN NUP160"/>
    <property type="match status" value="1"/>
</dbReference>
<evidence type="ECO:0000259" key="6">
    <source>
        <dbReference type="Pfam" id="PF23354"/>
    </source>
</evidence>
<feature type="domain" description="NUP160 middle TPR" evidence="6">
    <location>
        <begin position="900"/>
        <end position="1162"/>
    </location>
</feature>
<dbReference type="SUPFAM" id="SSF48452">
    <property type="entry name" value="TPR-like"/>
    <property type="match status" value="1"/>
</dbReference>
<sequence>MGQIPNEDSMKMIRRRRNAVQVAPPQTVSRASLIIPEQCRRYRIEEQFLLYGFEDTLRNAGYDKSLQVLSAYGTKSVLCGRIQSFVRSLRLRLDLWRRCGDRSCRQLRISMHLICCSEGFRRDGAELILGGSRAVCTLAELKCNPTSGCFSYGSGLTDADERFKHRFIMWRALGQDLLLEERSFSEDISHGSLCLRFPNEVVLRGTNIFETGERLYLLVATTAAVYRIVLKHPRLEVSELRGASVLSTLREVTLKNPHYSFDYSCPTSEPPYASACAITKNEEAVFALAVEDNCILIVRFGPYKSTDPPSQEILWQSSRFKQLWNGLRISWSPSESFCMESATSLCFVNPDSELTLCALSFDRKLRLWSCKQRCVLVQFDFNEALSVLDASLSAPPSWMDGSKWRIKCFPVGSSVCFVAYVCIGNVSRFYVLRGEKVNRKWAINLITNFEAFNYDLIDFHLAESRFFGLWATRRGFEVKYKLLSVGPTCRQSVWMDMQGLDDILVQSDVKLNLKQLVNKTFSPVQFSFDSLQKALRLCCLNMSVDVKPGDREALRLVALRYVVESNYVNEKDLVNLFSEGGSGKVTDNHRLQVARFFTNLWKNCIQYHHLAMQPLGFLFQSSSAFAGIITHDRIVAMVDMKSSYSGLALPPVVGSVHDVSDGDFMECLQLINAAIRLAQEDDDPNLLCTKPWLVASTEASALISNENDKTSGCLRRAIFNNENLFFACLSRMMDVDPFGRPLNGNASGRGATVPPPLSRLAFDMLAAAVRAFVDEKLAFYRAVLCLIAFWTSYRSVSHLANDAWSKIEGEITQRVTTLCRCYAILRWISKLSLQEHSKSALLFLSGVGVSVMSICCYNVWNKPELRDQLLDSLHEQSVNADEQFGRMFPRLVLSVVVILWPENGCLPVFDCLFAQQQYCAMERLGNMLEPWCQPAFGLRLFYVAGALLRMRRFDAALDYFNRAYGGVAVDEPQLSGKLQLSFDHPRIVMYYLKVAELFAEEDCPEMSIRCCRSALQVEECDDDCRATLCSKIFAYHLKMGDYENALQVALENPDHQLSEKCLTTLLDTMVDRERLTDIVDFIYDDLEPCFICYMEDNARLPNSRSVVHYNVLYAYFIRRLNYRRAAFYAYEKARSVAGRNEHFCPNLREERINALTATAAALSSIKAPYSWVEVYELQANTNKIDEGSLKLISLKEVQRELILAVVSHIADRSMNSLEPTEADQLVTLLVDQDKHELAETLITLHSIPPAKFLCSVALMEAKQARYSPQGGPIFQKGSKWSLLQLYLQRYSSDPEIGSLYAEVIKSLLERGFSPPAWLFDHFRKADAYQLLLFLFEYGRHREAVDLVEWMCNTALSTRCDDETSSDVGTCLPNLFIDNLLLVLEENSDNERNLLLAKTLRSTVASYYDAIGSDVVE</sequence>
<keyword evidence="2" id="KW-0813">Transport</keyword>
<evidence type="ECO:0000259" key="5">
    <source>
        <dbReference type="Pfam" id="PF23347"/>
    </source>
</evidence>
<evidence type="ECO:0000259" key="4">
    <source>
        <dbReference type="Pfam" id="PF11715"/>
    </source>
</evidence>
<dbReference type="STRING" id="70415.A0A5S6QGH8"/>
<dbReference type="PANTHER" id="PTHR21286">
    <property type="entry name" value="NUCLEAR PORE COMPLEX PROTEIN NUP160"/>
    <property type="match status" value="1"/>
</dbReference>
<dbReference type="InterPro" id="IPR059141">
    <property type="entry name" value="Beta-prop_Nup120_160"/>
</dbReference>
<feature type="domain" description="Nucleoporin Nup120/160 beta-propeller" evidence="4">
    <location>
        <begin position="166"/>
        <end position="638"/>
    </location>
</feature>
<dbReference type="GO" id="GO:0017056">
    <property type="term" value="F:structural constituent of nuclear pore"/>
    <property type="evidence" value="ECO:0007669"/>
    <property type="project" value="TreeGrafter"/>
</dbReference>
<accession>A0A5S6QGH8</accession>
<proteinExistence type="predicted"/>
<reference evidence="7" key="2">
    <citation type="submission" date="2014-03" db="EMBL/GenBank/DDBJ databases">
        <title>The whipworm genome and dual-species transcriptomics of an intimate host-pathogen interaction.</title>
        <authorList>
            <person name="Foth B.J."/>
            <person name="Tsai I.J."/>
            <person name="Reid A.J."/>
            <person name="Bancroft A.J."/>
            <person name="Nichol S."/>
            <person name="Tracey A."/>
            <person name="Holroyd N."/>
            <person name="Cotton J.A."/>
            <person name="Stanley E.J."/>
            <person name="Zarowiecki M."/>
            <person name="Liu J.Z."/>
            <person name="Huckvale T."/>
            <person name="Cooper P.J."/>
            <person name="Grencis R.K."/>
            <person name="Berriman M."/>
        </authorList>
    </citation>
    <scope>NUCLEOTIDE SEQUENCE [LARGE SCALE GENOMIC DNA]</scope>
    <source>
        <strain evidence="7">Edinburgh</strain>
    </source>
</reference>
<keyword evidence="7" id="KW-1185">Reference proteome</keyword>
<name>A0A5S6QGH8_TRIMR</name>
<feature type="domain" description="NUP160 C-terminal TPR" evidence="5">
    <location>
        <begin position="1279"/>
        <end position="1410"/>
    </location>
</feature>
<dbReference type="InterPro" id="IPR056535">
    <property type="entry name" value="TPR_NUP160_M"/>
</dbReference>
<dbReference type="InterPro" id="IPR021717">
    <property type="entry name" value="Nucleoporin_Nup160"/>
</dbReference>
<dbReference type="Pfam" id="PF23347">
    <property type="entry name" value="TPR_Nup160_C"/>
    <property type="match status" value="1"/>
</dbReference>
<evidence type="ECO:0000313" key="9">
    <source>
        <dbReference type="WBParaSite" id="TMUE_2000006506.1"/>
    </source>
</evidence>
<dbReference type="Gene3D" id="1.25.40.10">
    <property type="entry name" value="Tetratricopeptide repeat domain"/>
    <property type="match status" value="1"/>
</dbReference>
<dbReference type="InterPro" id="IPR011990">
    <property type="entry name" value="TPR-like_helical_dom_sf"/>
</dbReference>
<keyword evidence="3" id="KW-0539">Nucleus</keyword>
<dbReference type="Proteomes" id="UP000046395">
    <property type="component" value="Unassembled WGS sequence"/>
</dbReference>